<reference evidence="1" key="1">
    <citation type="submission" date="2018-05" db="EMBL/GenBank/DDBJ databases">
        <authorList>
            <person name="Lanie J.A."/>
            <person name="Ng W.-L."/>
            <person name="Kazmierczak K.M."/>
            <person name="Andrzejewski T.M."/>
            <person name="Davidsen T.M."/>
            <person name="Wayne K.J."/>
            <person name="Tettelin H."/>
            <person name="Glass J.I."/>
            <person name="Rusch D."/>
            <person name="Podicherti R."/>
            <person name="Tsui H.-C.T."/>
            <person name="Winkler M.E."/>
        </authorList>
    </citation>
    <scope>NUCLEOTIDE SEQUENCE</scope>
</reference>
<dbReference type="InterPro" id="IPR036477">
    <property type="entry name" value="Formyl_transf_N_sf"/>
</dbReference>
<organism evidence="1">
    <name type="scientific">marine metagenome</name>
    <dbReference type="NCBI Taxonomy" id="408172"/>
    <lineage>
        <taxon>unclassified sequences</taxon>
        <taxon>metagenomes</taxon>
        <taxon>ecological metagenomes</taxon>
    </lineage>
</organism>
<name>A0A383BVC8_9ZZZZ</name>
<proteinExistence type="predicted"/>
<evidence type="ECO:0000313" key="1">
    <source>
        <dbReference type="EMBL" id="SVE23763.1"/>
    </source>
</evidence>
<accession>A0A383BVC8</accession>
<dbReference type="Gene3D" id="3.40.50.170">
    <property type="entry name" value="Formyl transferase, N-terminal domain"/>
    <property type="match status" value="1"/>
</dbReference>
<protein>
    <recommendedName>
        <fullName evidence="2">Formyl transferase N-terminal domain-containing protein</fullName>
    </recommendedName>
</protein>
<dbReference type="SUPFAM" id="SSF53328">
    <property type="entry name" value="Formyltransferase"/>
    <property type="match status" value="1"/>
</dbReference>
<feature type="non-terminal residue" evidence="1">
    <location>
        <position position="80"/>
    </location>
</feature>
<sequence>MSNHIAIFASGSGVNTETICNYFIDSSEIDVVLILSNNPDAFVLNRAKKFHVDTFIFKKSVFKNYLAIKDLFKKHKIDFI</sequence>
<dbReference type="EMBL" id="UINC01203483">
    <property type="protein sequence ID" value="SVE23763.1"/>
    <property type="molecule type" value="Genomic_DNA"/>
</dbReference>
<evidence type="ECO:0008006" key="2">
    <source>
        <dbReference type="Google" id="ProtNLM"/>
    </source>
</evidence>
<gene>
    <name evidence="1" type="ORF">METZ01_LOCUS476617</name>
</gene>
<dbReference type="AlphaFoldDB" id="A0A383BVC8"/>